<dbReference type="Proteomes" id="UP000316921">
    <property type="component" value="Chromosome"/>
</dbReference>
<gene>
    <name evidence="2" type="ORF">Pla133_02900</name>
</gene>
<reference evidence="2 3" key="1">
    <citation type="submission" date="2019-02" db="EMBL/GenBank/DDBJ databases">
        <title>Deep-cultivation of Planctomycetes and their phenomic and genomic characterization uncovers novel biology.</title>
        <authorList>
            <person name="Wiegand S."/>
            <person name="Jogler M."/>
            <person name="Boedeker C."/>
            <person name="Pinto D."/>
            <person name="Vollmers J."/>
            <person name="Rivas-Marin E."/>
            <person name="Kohn T."/>
            <person name="Peeters S.H."/>
            <person name="Heuer A."/>
            <person name="Rast P."/>
            <person name="Oberbeckmann S."/>
            <person name="Bunk B."/>
            <person name="Jeske O."/>
            <person name="Meyerdierks A."/>
            <person name="Storesund J.E."/>
            <person name="Kallscheuer N."/>
            <person name="Luecker S."/>
            <person name="Lage O.M."/>
            <person name="Pohl T."/>
            <person name="Merkel B.J."/>
            <person name="Hornburger P."/>
            <person name="Mueller R.-W."/>
            <person name="Bruemmer F."/>
            <person name="Labrenz M."/>
            <person name="Spormann A.M."/>
            <person name="Op den Camp H."/>
            <person name="Overmann J."/>
            <person name="Amann R."/>
            <person name="Jetten M.S.M."/>
            <person name="Mascher T."/>
            <person name="Medema M.H."/>
            <person name="Devos D.P."/>
            <person name="Kaster A.-K."/>
            <person name="Ovreas L."/>
            <person name="Rohde M."/>
            <person name="Galperin M.Y."/>
            <person name="Jogler C."/>
        </authorList>
    </citation>
    <scope>NUCLEOTIDE SEQUENCE [LARGE SCALE GENOMIC DNA]</scope>
    <source>
        <strain evidence="2 3">Pla133</strain>
    </source>
</reference>
<keyword evidence="2" id="KW-0436">Ligase</keyword>
<evidence type="ECO:0000313" key="2">
    <source>
        <dbReference type="EMBL" id="QDU65226.1"/>
    </source>
</evidence>
<dbReference type="InterPro" id="IPR022025">
    <property type="entry name" value="Amidoligase_2"/>
</dbReference>
<dbReference type="GO" id="GO:0016874">
    <property type="term" value="F:ligase activity"/>
    <property type="evidence" value="ECO:0007669"/>
    <property type="project" value="UniProtKB-KW"/>
</dbReference>
<dbReference type="RefSeq" id="WP_419192022.1">
    <property type="nucleotide sequence ID" value="NZ_CP036287.1"/>
</dbReference>
<keyword evidence="3" id="KW-1185">Reference proteome</keyword>
<evidence type="ECO:0000313" key="3">
    <source>
        <dbReference type="Proteomes" id="UP000316921"/>
    </source>
</evidence>
<dbReference type="Pfam" id="PF12224">
    <property type="entry name" value="Amidoligase_2"/>
    <property type="match status" value="1"/>
</dbReference>
<name>A0A518BE28_9BACT</name>
<dbReference type="AlphaFoldDB" id="A0A518BE28"/>
<dbReference type="KEGG" id="pbap:Pla133_02900"/>
<protein>
    <submittedName>
        <fullName evidence="2">Amidoligase enzyme</fullName>
    </submittedName>
</protein>
<sequence length="336" mass="37600">MTFDHAWTPTAPPWGQTESGDERRVGVEIEFIGPDVAQTSSALLPVLGGRLDVVSRYEHVIRGDEAGPWRVELDFAYLRDRARDQAAAEQAPSLAEEWADAALRAGAEAMVPVEVVSPPLPMSRLGEVQAVLAALRGAGAVGTRAGWTYAFGMQLNPEIPRADAATVLAYLRAFLCLQDWLRRESRVDLTRRLTGYTAPFPDEYIQRVVAPGYAPTLAGLMDDYLASNPTRNRPLDFLPLFAEIDEERLRRVVSDERVKARPALHYRLPNCELDEPGWGVQVPWGQWLEVEHLAADGPRLDEVGRHYAAFLDRPFERLVGDWAEEVERWLSPRPGR</sequence>
<feature type="region of interest" description="Disordered" evidence="1">
    <location>
        <begin position="1"/>
        <end position="22"/>
    </location>
</feature>
<proteinExistence type="predicted"/>
<evidence type="ECO:0000256" key="1">
    <source>
        <dbReference type="SAM" id="MobiDB-lite"/>
    </source>
</evidence>
<organism evidence="2 3">
    <name type="scientific">Engelhardtia mirabilis</name>
    <dbReference type="NCBI Taxonomy" id="2528011"/>
    <lineage>
        <taxon>Bacteria</taxon>
        <taxon>Pseudomonadati</taxon>
        <taxon>Planctomycetota</taxon>
        <taxon>Planctomycetia</taxon>
        <taxon>Planctomycetia incertae sedis</taxon>
        <taxon>Engelhardtia</taxon>
    </lineage>
</organism>
<dbReference type="EMBL" id="CP036287">
    <property type="protein sequence ID" value="QDU65226.1"/>
    <property type="molecule type" value="Genomic_DNA"/>
</dbReference>
<accession>A0A518BE28</accession>